<dbReference type="Proteomes" id="UP000019373">
    <property type="component" value="Unassembled WGS sequence"/>
</dbReference>
<keyword evidence="1" id="KW-0812">Transmembrane</keyword>
<organism evidence="2 3">
    <name type="scientific">Endocarpon pusillum (strain Z07020 / HMAS-L-300199)</name>
    <name type="common">Lichen-forming fungus</name>
    <dbReference type="NCBI Taxonomy" id="1263415"/>
    <lineage>
        <taxon>Eukaryota</taxon>
        <taxon>Fungi</taxon>
        <taxon>Dikarya</taxon>
        <taxon>Ascomycota</taxon>
        <taxon>Pezizomycotina</taxon>
        <taxon>Eurotiomycetes</taxon>
        <taxon>Chaetothyriomycetidae</taxon>
        <taxon>Verrucariales</taxon>
        <taxon>Verrucariaceae</taxon>
        <taxon>Endocarpon</taxon>
    </lineage>
</organism>
<evidence type="ECO:0000256" key="1">
    <source>
        <dbReference type="SAM" id="Phobius"/>
    </source>
</evidence>
<keyword evidence="1" id="KW-1133">Transmembrane helix</keyword>
<proteinExistence type="predicted"/>
<dbReference type="EMBL" id="KE721408">
    <property type="protein sequence ID" value="ERF69447.1"/>
    <property type="molecule type" value="Genomic_DNA"/>
</dbReference>
<dbReference type="InterPro" id="IPR040632">
    <property type="entry name" value="Sulfotransfer_4"/>
</dbReference>
<dbReference type="SUPFAM" id="SSF52540">
    <property type="entry name" value="P-loop containing nucleoside triphosphate hydrolases"/>
    <property type="match status" value="1"/>
</dbReference>
<name>U1FX50_ENDPU</name>
<reference evidence="3" key="1">
    <citation type="journal article" date="2014" name="BMC Genomics">
        <title>Genome characteristics reveal the impact of lichenization on lichen-forming fungus Endocarpon pusillum Hedwig (Verrucariales, Ascomycota).</title>
        <authorList>
            <person name="Wang Y.-Y."/>
            <person name="Liu B."/>
            <person name="Zhang X.-Y."/>
            <person name="Zhou Q.-M."/>
            <person name="Zhang T."/>
            <person name="Li H."/>
            <person name="Yu Y.-F."/>
            <person name="Zhang X.-L."/>
            <person name="Hao X.-Y."/>
            <person name="Wang M."/>
            <person name="Wang L."/>
            <person name="Wei J.-C."/>
        </authorList>
    </citation>
    <scope>NUCLEOTIDE SEQUENCE [LARGE SCALE GENOMIC DNA]</scope>
    <source>
        <strain evidence="3">Z07020 / HMAS-L-300199</strain>
    </source>
</reference>
<dbReference type="eggNOG" id="ENOG502S41B">
    <property type="taxonomic scope" value="Eukaryota"/>
</dbReference>
<dbReference type="RefSeq" id="XP_007804920.1">
    <property type="nucleotide sequence ID" value="XM_007806729.1"/>
</dbReference>
<dbReference type="AlphaFoldDB" id="U1FX50"/>
<dbReference type="Gene3D" id="3.40.50.300">
    <property type="entry name" value="P-loop containing nucleotide triphosphate hydrolases"/>
    <property type="match status" value="1"/>
</dbReference>
<sequence length="297" mass="33666">MSMPDVPYIKQQRTWIDKRGKEKQVPMRVFCPGLSRTGTSSLRVALWELGYEAYHGWSLLENPPDSVLWKEAMKAKFEGQGRLYTKKDFDSLFFDVDAIIDVPGNLFVEELIDAYPNALVVMTTRDVDSWYSSSKATIAPSNKPRLLFPLLCAFDRAVGLYLPTWLQAMKYSFGDDFAANGKAVYAKQLALVRKKMSDAGRLNENEYLEFNVKEGWEPLCKFLGKEVPKDVEGKPKPFPHVNDRATTGQMFKPYFVALFQELLWQAGTVVVAIAVMAGALWLGSENWAKVFEGDKSF</sequence>
<gene>
    <name evidence="2" type="ORF">EPUS_07851</name>
</gene>
<dbReference type="PANTHER" id="PTHR36978:SF4">
    <property type="entry name" value="P-LOOP CONTAINING NUCLEOSIDE TRIPHOSPHATE HYDROLASE PROTEIN"/>
    <property type="match status" value="1"/>
</dbReference>
<dbReference type="Pfam" id="PF17784">
    <property type="entry name" value="Sulfotransfer_4"/>
    <property type="match status" value="1"/>
</dbReference>
<dbReference type="HOGENOM" id="CLU_061199_0_1_1"/>
<dbReference type="OrthoDB" id="408152at2759"/>
<feature type="transmembrane region" description="Helical" evidence="1">
    <location>
        <begin position="262"/>
        <end position="282"/>
    </location>
</feature>
<dbReference type="InterPro" id="IPR027417">
    <property type="entry name" value="P-loop_NTPase"/>
</dbReference>
<protein>
    <recommendedName>
        <fullName evidence="4">NAD dependent epimerase/dehydratase</fullName>
    </recommendedName>
</protein>
<evidence type="ECO:0000313" key="2">
    <source>
        <dbReference type="EMBL" id="ERF69447.1"/>
    </source>
</evidence>
<evidence type="ECO:0000313" key="3">
    <source>
        <dbReference type="Proteomes" id="UP000019373"/>
    </source>
</evidence>
<evidence type="ECO:0008006" key="4">
    <source>
        <dbReference type="Google" id="ProtNLM"/>
    </source>
</evidence>
<dbReference type="PANTHER" id="PTHR36978">
    <property type="entry name" value="P-LOOP CONTAINING NUCLEOTIDE TRIPHOSPHATE HYDROLASE"/>
    <property type="match status" value="1"/>
</dbReference>
<keyword evidence="1" id="KW-0472">Membrane</keyword>
<dbReference type="OMA" id="YPMLKKF"/>
<dbReference type="GeneID" id="19242730"/>
<accession>U1FX50</accession>
<keyword evidence="3" id="KW-1185">Reference proteome</keyword>